<comment type="caution">
    <text evidence="1">The sequence shown here is derived from an EMBL/GenBank/DDBJ whole genome shotgun (WGS) entry which is preliminary data.</text>
</comment>
<accession>A0A9W9HH72</accession>
<evidence type="ECO:0000313" key="2">
    <source>
        <dbReference type="Proteomes" id="UP001147746"/>
    </source>
</evidence>
<evidence type="ECO:0000313" key="1">
    <source>
        <dbReference type="EMBL" id="KAJ5323881.1"/>
    </source>
</evidence>
<proteinExistence type="predicted"/>
<keyword evidence="2" id="KW-1185">Reference proteome</keyword>
<reference evidence="1" key="1">
    <citation type="submission" date="2022-12" db="EMBL/GenBank/DDBJ databases">
        <authorList>
            <person name="Petersen C."/>
        </authorList>
    </citation>
    <scope>NUCLEOTIDE SEQUENCE</scope>
    <source>
        <strain evidence="1">IBT 21472</strain>
    </source>
</reference>
<gene>
    <name evidence="1" type="ORF">N7476_002481</name>
</gene>
<sequence length="69" mass="7919">MYQVDVKVLLDGPDNAAGFFRTGRFMLRRNLVLRCVARLHVLGDPLAPRDKRFDQKDMFQAGLILAQDE</sequence>
<protein>
    <submittedName>
        <fullName evidence="1">Uncharacterized protein</fullName>
    </submittedName>
</protein>
<dbReference type="Proteomes" id="UP001147746">
    <property type="component" value="Unassembled WGS sequence"/>
</dbReference>
<reference evidence="1" key="2">
    <citation type="journal article" date="2023" name="IMA Fungus">
        <title>Comparative genomic study of the Penicillium genus elucidates a diverse pangenome and 15 lateral gene transfer events.</title>
        <authorList>
            <person name="Petersen C."/>
            <person name="Sorensen T."/>
            <person name="Nielsen M.R."/>
            <person name="Sondergaard T.E."/>
            <person name="Sorensen J.L."/>
            <person name="Fitzpatrick D.A."/>
            <person name="Frisvad J.C."/>
            <person name="Nielsen K.L."/>
        </authorList>
    </citation>
    <scope>NUCLEOTIDE SEQUENCE</scope>
    <source>
        <strain evidence="1">IBT 21472</strain>
    </source>
</reference>
<dbReference type="EMBL" id="JAPZBO010000002">
    <property type="protein sequence ID" value="KAJ5323881.1"/>
    <property type="molecule type" value="Genomic_DNA"/>
</dbReference>
<organism evidence="1 2">
    <name type="scientific">Penicillium atrosanguineum</name>
    <dbReference type="NCBI Taxonomy" id="1132637"/>
    <lineage>
        <taxon>Eukaryota</taxon>
        <taxon>Fungi</taxon>
        <taxon>Dikarya</taxon>
        <taxon>Ascomycota</taxon>
        <taxon>Pezizomycotina</taxon>
        <taxon>Eurotiomycetes</taxon>
        <taxon>Eurotiomycetidae</taxon>
        <taxon>Eurotiales</taxon>
        <taxon>Aspergillaceae</taxon>
        <taxon>Penicillium</taxon>
    </lineage>
</organism>
<name>A0A9W9HH72_9EURO</name>
<dbReference type="AlphaFoldDB" id="A0A9W9HH72"/>